<evidence type="ECO:0000313" key="2">
    <source>
        <dbReference type="EMBL" id="PIK45577.1"/>
    </source>
</evidence>
<dbReference type="InterPro" id="IPR050122">
    <property type="entry name" value="RTK"/>
</dbReference>
<dbReference type="PRINTS" id="PR00109">
    <property type="entry name" value="TYRKINASE"/>
</dbReference>
<dbReference type="GO" id="GO:0005524">
    <property type="term" value="F:ATP binding"/>
    <property type="evidence" value="ECO:0007669"/>
    <property type="project" value="InterPro"/>
</dbReference>
<dbReference type="InterPro" id="IPR000719">
    <property type="entry name" value="Prot_kinase_dom"/>
</dbReference>
<dbReference type="InterPro" id="IPR001245">
    <property type="entry name" value="Ser-Thr/Tyr_kinase_cat_dom"/>
</dbReference>
<dbReference type="PANTHER" id="PTHR24416">
    <property type="entry name" value="TYROSINE-PROTEIN KINASE RECEPTOR"/>
    <property type="match status" value="1"/>
</dbReference>
<feature type="non-terminal residue" evidence="2">
    <location>
        <position position="206"/>
    </location>
</feature>
<dbReference type="Pfam" id="PF07714">
    <property type="entry name" value="PK_Tyr_Ser-Thr"/>
    <property type="match status" value="1"/>
</dbReference>
<reference evidence="2 3" key="1">
    <citation type="journal article" date="2017" name="PLoS Biol.">
        <title>The sea cucumber genome provides insights into morphological evolution and visceral regeneration.</title>
        <authorList>
            <person name="Zhang X."/>
            <person name="Sun L."/>
            <person name="Yuan J."/>
            <person name="Sun Y."/>
            <person name="Gao Y."/>
            <person name="Zhang L."/>
            <person name="Li S."/>
            <person name="Dai H."/>
            <person name="Hamel J.F."/>
            <person name="Liu C."/>
            <person name="Yu Y."/>
            <person name="Liu S."/>
            <person name="Lin W."/>
            <person name="Guo K."/>
            <person name="Jin S."/>
            <person name="Xu P."/>
            <person name="Storey K.B."/>
            <person name="Huan P."/>
            <person name="Zhang T."/>
            <person name="Zhou Y."/>
            <person name="Zhang J."/>
            <person name="Lin C."/>
            <person name="Li X."/>
            <person name="Xing L."/>
            <person name="Huo D."/>
            <person name="Sun M."/>
            <person name="Wang L."/>
            <person name="Mercier A."/>
            <person name="Li F."/>
            <person name="Yang H."/>
            <person name="Xiang J."/>
        </authorList>
    </citation>
    <scope>NUCLEOTIDE SEQUENCE [LARGE SCALE GENOMIC DNA]</scope>
    <source>
        <strain evidence="2">Shaxun</strain>
        <tissue evidence="2">Muscle</tissue>
    </source>
</reference>
<keyword evidence="3" id="KW-1185">Reference proteome</keyword>
<dbReference type="GO" id="GO:0043235">
    <property type="term" value="C:receptor complex"/>
    <property type="evidence" value="ECO:0007669"/>
    <property type="project" value="TreeGrafter"/>
</dbReference>
<dbReference type="Proteomes" id="UP000230750">
    <property type="component" value="Unassembled WGS sequence"/>
</dbReference>
<dbReference type="GO" id="GO:0005886">
    <property type="term" value="C:plasma membrane"/>
    <property type="evidence" value="ECO:0007669"/>
    <property type="project" value="TreeGrafter"/>
</dbReference>
<dbReference type="EMBL" id="MRZV01000704">
    <property type="protein sequence ID" value="PIK45577.1"/>
    <property type="molecule type" value="Genomic_DNA"/>
</dbReference>
<sequence length="206" mass="24027">MKDGYNFVTMAKCIRRLEKHPNIVEFLGCSIDEVPYFVYQENMDNGTLRDFLLKNYQQQRHSMLEYPSGTAFPRKLQQPTVFGNDVAKAMHFLHKNELCHPALATKKVLLTANLKCKLFDFWPIDLCADRIRSLTGRRDPPLAWLPPETIFLGQYNLSADIWSYGVFLWELFSFGEVPYHSRDKREIEDAVRNMECLSRPPFCPGQ</sequence>
<organism evidence="2 3">
    <name type="scientific">Stichopus japonicus</name>
    <name type="common">Sea cucumber</name>
    <dbReference type="NCBI Taxonomy" id="307972"/>
    <lineage>
        <taxon>Eukaryota</taxon>
        <taxon>Metazoa</taxon>
        <taxon>Echinodermata</taxon>
        <taxon>Eleutherozoa</taxon>
        <taxon>Echinozoa</taxon>
        <taxon>Holothuroidea</taxon>
        <taxon>Aspidochirotacea</taxon>
        <taxon>Aspidochirotida</taxon>
        <taxon>Stichopodidae</taxon>
        <taxon>Apostichopus</taxon>
    </lineage>
</organism>
<protein>
    <recommendedName>
        <fullName evidence="1">Protein kinase domain-containing protein</fullName>
    </recommendedName>
</protein>
<dbReference type="PROSITE" id="PS50011">
    <property type="entry name" value="PROTEIN_KINASE_DOM"/>
    <property type="match status" value="1"/>
</dbReference>
<dbReference type="GO" id="GO:0007169">
    <property type="term" value="P:cell surface receptor protein tyrosine kinase signaling pathway"/>
    <property type="evidence" value="ECO:0007669"/>
    <property type="project" value="TreeGrafter"/>
</dbReference>
<dbReference type="PANTHER" id="PTHR24416:SF611">
    <property type="entry name" value="TYROSINE-PROTEIN KINASE TRANSMEMBRANE RECEPTOR ROR"/>
    <property type="match status" value="1"/>
</dbReference>
<name>A0A2G8KC44_STIJA</name>
<dbReference type="InterPro" id="IPR011009">
    <property type="entry name" value="Kinase-like_dom_sf"/>
</dbReference>
<dbReference type="OrthoDB" id="10261027at2759"/>
<dbReference type="STRING" id="307972.A0A2G8KC44"/>
<evidence type="ECO:0000259" key="1">
    <source>
        <dbReference type="PROSITE" id="PS50011"/>
    </source>
</evidence>
<evidence type="ECO:0000313" key="3">
    <source>
        <dbReference type="Proteomes" id="UP000230750"/>
    </source>
</evidence>
<dbReference type="GO" id="GO:0004714">
    <property type="term" value="F:transmembrane receptor protein tyrosine kinase activity"/>
    <property type="evidence" value="ECO:0007669"/>
    <property type="project" value="TreeGrafter"/>
</dbReference>
<dbReference type="SUPFAM" id="SSF56112">
    <property type="entry name" value="Protein kinase-like (PK-like)"/>
    <property type="match status" value="1"/>
</dbReference>
<proteinExistence type="predicted"/>
<comment type="caution">
    <text evidence="2">The sequence shown here is derived from an EMBL/GenBank/DDBJ whole genome shotgun (WGS) entry which is preliminary data.</text>
</comment>
<accession>A0A2G8KC44</accession>
<dbReference type="AlphaFoldDB" id="A0A2G8KC44"/>
<dbReference type="Gene3D" id="1.10.510.10">
    <property type="entry name" value="Transferase(Phosphotransferase) domain 1"/>
    <property type="match status" value="1"/>
</dbReference>
<feature type="domain" description="Protein kinase" evidence="1">
    <location>
        <begin position="1"/>
        <end position="206"/>
    </location>
</feature>
<gene>
    <name evidence="2" type="ORF">BSL78_17572</name>
</gene>